<feature type="non-terminal residue" evidence="13">
    <location>
        <position position="1"/>
    </location>
</feature>
<comment type="subcellular location">
    <subcellularLocation>
        <location evidence="1">Cytoplasm</location>
    </subcellularLocation>
</comment>
<evidence type="ECO:0000313" key="14">
    <source>
        <dbReference type="Proteomes" id="UP000285138"/>
    </source>
</evidence>
<evidence type="ECO:0000256" key="9">
    <source>
        <dbReference type="ARBA" id="ARBA00023146"/>
    </source>
</evidence>
<dbReference type="Pfam" id="PF05746">
    <property type="entry name" value="DALR_1"/>
    <property type="match status" value="1"/>
</dbReference>
<dbReference type="HAMAP" id="MF_00255">
    <property type="entry name" value="Gly_tRNA_synth_beta"/>
    <property type="match status" value="1"/>
</dbReference>
<evidence type="ECO:0000256" key="11">
    <source>
        <dbReference type="SAM" id="MobiDB-lite"/>
    </source>
</evidence>
<dbReference type="GO" id="GO:0005829">
    <property type="term" value="C:cytosol"/>
    <property type="evidence" value="ECO:0007669"/>
    <property type="project" value="TreeGrafter"/>
</dbReference>
<proteinExistence type="inferred from homology"/>
<dbReference type="SUPFAM" id="SSF109604">
    <property type="entry name" value="HD-domain/PDEase-like"/>
    <property type="match status" value="1"/>
</dbReference>
<evidence type="ECO:0000256" key="10">
    <source>
        <dbReference type="ARBA" id="ARBA00047937"/>
    </source>
</evidence>
<evidence type="ECO:0000256" key="4">
    <source>
        <dbReference type="ARBA" id="ARBA00022490"/>
    </source>
</evidence>
<dbReference type="GO" id="GO:0006426">
    <property type="term" value="P:glycyl-tRNA aminoacylation"/>
    <property type="evidence" value="ECO:0007669"/>
    <property type="project" value="InterPro"/>
</dbReference>
<dbReference type="GO" id="GO:0004820">
    <property type="term" value="F:glycine-tRNA ligase activity"/>
    <property type="evidence" value="ECO:0007669"/>
    <property type="project" value="UniProtKB-EC"/>
</dbReference>
<gene>
    <name evidence="13" type="ORF">D5R97_00270</name>
</gene>
<feature type="domain" description="DALR anticodon binding" evidence="12">
    <location>
        <begin position="571"/>
        <end position="669"/>
    </location>
</feature>
<comment type="caution">
    <text evidence="13">The sequence shown here is derived from an EMBL/GenBank/DDBJ whole genome shotgun (WGS) entry which is preliminary data.</text>
</comment>
<dbReference type="EMBL" id="QZAA01000014">
    <property type="protein sequence ID" value="RQD78508.1"/>
    <property type="molecule type" value="Genomic_DNA"/>
</dbReference>
<comment type="similarity">
    <text evidence="2">Belongs to the class-II aminoacyl-tRNA synthetase family.</text>
</comment>
<evidence type="ECO:0000256" key="7">
    <source>
        <dbReference type="ARBA" id="ARBA00022840"/>
    </source>
</evidence>
<keyword evidence="6" id="KW-0547">Nucleotide-binding</keyword>
<dbReference type="GO" id="GO:0004814">
    <property type="term" value="F:arginine-tRNA ligase activity"/>
    <property type="evidence" value="ECO:0007669"/>
    <property type="project" value="InterPro"/>
</dbReference>
<dbReference type="EC" id="6.1.1.14" evidence="3"/>
<protein>
    <recommendedName>
        <fullName evidence="3">glycine--tRNA ligase</fullName>
        <ecNumber evidence="3">6.1.1.14</ecNumber>
    </recommendedName>
</protein>
<feature type="region of interest" description="Disordered" evidence="11">
    <location>
        <begin position="52"/>
        <end position="80"/>
    </location>
</feature>
<dbReference type="PANTHER" id="PTHR30075">
    <property type="entry name" value="GLYCYL-TRNA SYNTHETASE"/>
    <property type="match status" value="1"/>
</dbReference>
<dbReference type="PRINTS" id="PR01045">
    <property type="entry name" value="TRNASYNTHGB"/>
</dbReference>
<dbReference type="GO" id="GO:0005524">
    <property type="term" value="F:ATP binding"/>
    <property type="evidence" value="ECO:0007669"/>
    <property type="project" value="UniProtKB-KW"/>
</dbReference>
<reference evidence="13 14" key="1">
    <citation type="submission" date="2018-08" db="EMBL/GenBank/DDBJ databases">
        <title>The metabolism and importance of syntrophic acetate oxidation coupled to methane or sulfide production in haloalkaline environments.</title>
        <authorList>
            <person name="Timmers P.H.A."/>
            <person name="Vavourakis C.D."/>
            <person name="Sorokin D.Y."/>
            <person name="Sinninghe Damste J.S."/>
            <person name="Muyzer G."/>
            <person name="Stams A.J.M."/>
            <person name="Plugge C.M."/>
        </authorList>
    </citation>
    <scope>NUCLEOTIDE SEQUENCE [LARGE SCALE GENOMIC DNA]</scope>
    <source>
        <strain evidence="13">MSAO_Bac1</strain>
    </source>
</reference>
<dbReference type="NCBIfam" id="TIGR00211">
    <property type="entry name" value="glyS"/>
    <property type="match status" value="1"/>
</dbReference>
<sequence>IPARFMDSALGQMEEIAVNLFDENRIKIDKVKTYGTPRRLTLLVKGVEESQEDLEERKKGPAKQAAFDDQGNPSKAAEGFARSQGVRVQDLTIEEFQGGEYVFATQKIQGGKTIELLPEILRKVIEGISFPKPMYWYSKEVRFARPIRWILAMYGEDALPFNYAGLEGGNLTYGHRFLAPGPFEVKAPGEYLKIMADSYVVVDQEERKEIIKKQAKEAATSLGGVPLQEEELLDEVNYLVEYPYAVAGEFSPEFLEIPEEVLITSMQSHQRYFPVVSREGSLLPYFITISNVKEDVKGNVKVGNERVLKARLADAQFFFQEDQKTKPDEYVEKLKDVIFQEDLGTLYDKTQRIKKLSEYMAEKMNLKEELQKQVSRVAYLCKFDLMTLMVYEFTELQGVMGREYAGLAGEGEVIARGIYEHYLPRHAGDELPETLAGSLVSLGDKIDNIVGAFGIGIQPTGSQDPYALRRQALGIVYILLESDISLPLSSLIEVSMENFKGKNLKKKEEEILPEVMDFIRQRIRHVFLEKGLRYDLIDAVLTTDFEVIPRAYEKVQNLSQAITRPEFARLMTAFTRVANLAKKVSAPGEVQEDLLEEEGEKVLYQEYLKVKKGILSLLQEKDYAGALEQMAYLQKPVDDFFDQVMVMVDDEKLRNNRLNLLRDIRDLFQEYADFSKVVEQ</sequence>
<organism evidence="13 14">
    <name type="scientific">Candidatus Syntrophonatronum acetioxidans</name>
    <dbReference type="NCBI Taxonomy" id="1795816"/>
    <lineage>
        <taxon>Bacteria</taxon>
        <taxon>Bacillati</taxon>
        <taxon>Bacillota</taxon>
        <taxon>Clostridia</taxon>
        <taxon>Eubacteriales</taxon>
        <taxon>Syntrophomonadaceae</taxon>
        <taxon>Candidatus Syntrophonatronum</taxon>
    </lineage>
</organism>
<dbReference type="GO" id="GO:0006420">
    <property type="term" value="P:arginyl-tRNA aminoacylation"/>
    <property type="evidence" value="ECO:0007669"/>
    <property type="project" value="InterPro"/>
</dbReference>
<evidence type="ECO:0000256" key="3">
    <source>
        <dbReference type="ARBA" id="ARBA00012829"/>
    </source>
</evidence>
<dbReference type="AlphaFoldDB" id="A0A424YJ30"/>
<evidence type="ECO:0000256" key="8">
    <source>
        <dbReference type="ARBA" id="ARBA00022917"/>
    </source>
</evidence>
<keyword evidence="8" id="KW-0648">Protein biosynthesis</keyword>
<keyword evidence="4" id="KW-0963">Cytoplasm</keyword>
<dbReference type="PROSITE" id="PS50861">
    <property type="entry name" value="AA_TRNA_LIGASE_II_GLYAB"/>
    <property type="match status" value="1"/>
</dbReference>
<evidence type="ECO:0000256" key="5">
    <source>
        <dbReference type="ARBA" id="ARBA00022598"/>
    </source>
</evidence>
<dbReference type="InterPro" id="IPR008909">
    <property type="entry name" value="DALR_anticod-bd"/>
</dbReference>
<evidence type="ECO:0000256" key="2">
    <source>
        <dbReference type="ARBA" id="ARBA00008226"/>
    </source>
</evidence>
<dbReference type="InterPro" id="IPR015944">
    <property type="entry name" value="Gly-tRNA-synth_bsu"/>
</dbReference>
<evidence type="ECO:0000313" key="13">
    <source>
        <dbReference type="EMBL" id="RQD78508.1"/>
    </source>
</evidence>
<comment type="catalytic activity">
    <reaction evidence="10">
        <text>tRNA(Gly) + glycine + ATP = glycyl-tRNA(Gly) + AMP + diphosphate</text>
        <dbReference type="Rhea" id="RHEA:16013"/>
        <dbReference type="Rhea" id="RHEA-COMP:9664"/>
        <dbReference type="Rhea" id="RHEA-COMP:9683"/>
        <dbReference type="ChEBI" id="CHEBI:30616"/>
        <dbReference type="ChEBI" id="CHEBI:33019"/>
        <dbReference type="ChEBI" id="CHEBI:57305"/>
        <dbReference type="ChEBI" id="CHEBI:78442"/>
        <dbReference type="ChEBI" id="CHEBI:78522"/>
        <dbReference type="ChEBI" id="CHEBI:456215"/>
        <dbReference type="EC" id="6.1.1.14"/>
    </reaction>
</comment>
<evidence type="ECO:0000259" key="12">
    <source>
        <dbReference type="Pfam" id="PF05746"/>
    </source>
</evidence>
<name>A0A424YJ30_9FIRM</name>
<accession>A0A424YJ30</accession>
<keyword evidence="5 13" id="KW-0436">Ligase</keyword>
<dbReference type="InterPro" id="IPR006194">
    <property type="entry name" value="Gly-tRNA-synth_heterodimer"/>
</dbReference>
<dbReference type="PANTHER" id="PTHR30075:SF2">
    <property type="entry name" value="GLYCINE--TRNA LIGASE, CHLOROPLASTIC_MITOCHONDRIAL 2"/>
    <property type="match status" value="1"/>
</dbReference>
<keyword evidence="9" id="KW-0030">Aminoacyl-tRNA synthetase</keyword>
<evidence type="ECO:0000256" key="6">
    <source>
        <dbReference type="ARBA" id="ARBA00022741"/>
    </source>
</evidence>
<dbReference type="Pfam" id="PF02092">
    <property type="entry name" value="tRNA_synt_2f"/>
    <property type="match status" value="1"/>
</dbReference>
<keyword evidence="7" id="KW-0067">ATP-binding</keyword>
<dbReference type="Proteomes" id="UP000285138">
    <property type="component" value="Unassembled WGS sequence"/>
</dbReference>
<evidence type="ECO:0000256" key="1">
    <source>
        <dbReference type="ARBA" id="ARBA00004496"/>
    </source>
</evidence>